<reference evidence="2" key="1">
    <citation type="journal article" date="2013" name="Science">
        <title>The Amborella genome and the evolution of flowering plants.</title>
        <authorList>
            <consortium name="Amborella Genome Project"/>
        </authorList>
    </citation>
    <scope>NUCLEOTIDE SEQUENCE [LARGE SCALE GENOMIC DNA]</scope>
</reference>
<protein>
    <submittedName>
        <fullName evidence="1">Uncharacterized protein</fullName>
    </submittedName>
</protein>
<accession>W1PQ29</accession>
<dbReference type="Gramene" id="ERN12142">
    <property type="protein sequence ID" value="ERN12142"/>
    <property type="gene ID" value="AMTR_s00191p00038560"/>
</dbReference>
<sequence>MSETENKCITTFDVEGLVSSSKEAITDEIIPLSTEEILEAELMLDPKSRGIASLRAMVARLHYEVEDHQNMSDFYWGEVKRVKELLTTERQKLSKSSRMIRFGE</sequence>
<evidence type="ECO:0000313" key="2">
    <source>
        <dbReference type="Proteomes" id="UP000017836"/>
    </source>
</evidence>
<name>W1PQ29_AMBTC</name>
<evidence type="ECO:0000313" key="1">
    <source>
        <dbReference type="EMBL" id="ERN12142.1"/>
    </source>
</evidence>
<dbReference type="Proteomes" id="UP000017836">
    <property type="component" value="Unassembled WGS sequence"/>
</dbReference>
<keyword evidence="2" id="KW-1185">Reference proteome</keyword>
<dbReference type="AlphaFoldDB" id="W1PQ29"/>
<organism evidence="1 2">
    <name type="scientific">Amborella trichopoda</name>
    <dbReference type="NCBI Taxonomy" id="13333"/>
    <lineage>
        <taxon>Eukaryota</taxon>
        <taxon>Viridiplantae</taxon>
        <taxon>Streptophyta</taxon>
        <taxon>Embryophyta</taxon>
        <taxon>Tracheophyta</taxon>
        <taxon>Spermatophyta</taxon>
        <taxon>Magnoliopsida</taxon>
        <taxon>Amborellales</taxon>
        <taxon>Amborellaceae</taxon>
        <taxon>Amborella</taxon>
    </lineage>
</organism>
<dbReference type="EMBL" id="KI392628">
    <property type="protein sequence ID" value="ERN12142.1"/>
    <property type="molecule type" value="Genomic_DNA"/>
</dbReference>
<gene>
    <name evidence="1" type="ORF">AMTR_s00191p00038560</name>
</gene>
<proteinExistence type="predicted"/>
<dbReference type="HOGENOM" id="CLU_147624_1_0_1"/>